<dbReference type="RefSeq" id="WP_160042794.1">
    <property type="nucleotide sequence ID" value="NZ_BORQ01000003.1"/>
</dbReference>
<accession>A0A920CBH8</accession>
<evidence type="ECO:0000313" key="3">
    <source>
        <dbReference type="Proteomes" id="UP000679779"/>
    </source>
</evidence>
<name>A0A920CBH8_9BACL</name>
<dbReference type="EMBL" id="BORQ01000003">
    <property type="protein sequence ID" value="GIO31918.1"/>
    <property type="molecule type" value="Genomic_DNA"/>
</dbReference>
<feature type="signal peptide" evidence="1">
    <location>
        <begin position="1"/>
        <end position="17"/>
    </location>
</feature>
<protein>
    <submittedName>
        <fullName evidence="2">Uncharacterized protein</fullName>
    </submittedName>
</protein>
<proteinExistence type="predicted"/>
<evidence type="ECO:0000313" key="2">
    <source>
        <dbReference type="EMBL" id="GIO31918.1"/>
    </source>
</evidence>
<gene>
    <name evidence="2" type="ORF">J2TS6_30590</name>
</gene>
<comment type="caution">
    <text evidence="2">The sequence shown here is derived from an EMBL/GenBank/DDBJ whole genome shotgun (WGS) entry which is preliminary data.</text>
</comment>
<keyword evidence="3" id="KW-1185">Reference proteome</keyword>
<organism evidence="2 3">
    <name type="scientific">Paenibacillus albilobatus</name>
    <dbReference type="NCBI Taxonomy" id="2716884"/>
    <lineage>
        <taxon>Bacteria</taxon>
        <taxon>Bacillati</taxon>
        <taxon>Bacillota</taxon>
        <taxon>Bacilli</taxon>
        <taxon>Bacillales</taxon>
        <taxon>Paenibacillaceae</taxon>
        <taxon>Paenibacillus</taxon>
    </lineage>
</organism>
<dbReference type="AlphaFoldDB" id="A0A920CBH8"/>
<dbReference type="Proteomes" id="UP000679779">
    <property type="component" value="Unassembled WGS sequence"/>
</dbReference>
<evidence type="ECO:0000256" key="1">
    <source>
        <dbReference type="SAM" id="SignalP"/>
    </source>
</evidence>
<feature type="chain" id="PRO_5038657302" evidence="1">
    <location>
        <begin position="18"/>
        <end position="97"/>
    </location>
</feature>
<sequence>MLILNLMLAMAVSFGTASEVEEPADVSKIKSHTDFKLLLPSGKPASDWKMEVKWPYPLRFNEPIRNVRLHYFDNRGEFMLGIEQHKAIFLNKTQAHR</sequence>
<keyword evidence="1" id="KW-0732">Signal</keyword>
<reference evidence="2" key="1">
    <citation type="submission" date="2021-03" db="EMBL/GenBank/DDBJ databases">
        <title>Antimicrobial resistance genes in bacteria isolated from Japanese honey, and their potential for conferring macrolide and lincosamide resistance in the American foulbrood pathogen Paenibacillus larvae.</title>
        <authorList>
            <person name="Okamoto M."/>
            <person name="Kumagai M."/>
            <person name="Kanamori H."/>
            <person name="Takamatsu D."/>
        </authorList>
    </citation>
    <scope>NUCLEOTIDE SEQUENCE</scope>
    <source>
        <strain evidence="2">J2TS6</strain>
    </source>
</reference>